<feature type="compositionally biased region" description="Low complexity" evidence="3">
    <location>
        <begin position="41"/>
        <end position="55"/>
    </location>
</feature>
<feature type="compositionally biased region" description="Low complexity" evidence="3">
    <location>
        <begin position="662"/>
        <end position="673"/>
    </location>
</feature>
<feature type="compositionally biased region" description="Basic and acidic residues" evidence="3">
    <location>
        <begin position="155"/>
        <end position="165"/>
    </location>
</feature>
<comment type="caution">
    <text evidence="5">The sequence shown here is derived from an EMBL/GenBank/DDBJ whole genome shotgun (WGS) entry which is preliminary data.</text>
</comment>
<dbReference type="CDD" id="cd21044">
    <property type="entry name" value="Rab11BD_RAB3IP_like"/>
    <property type="match status" value="1"/>
</dbReference>
<feature type="compositionally biased region" description="Low complexity" evidence="3">
    <location>
        <begin position="70"/>
        <end position="81"/>
    </location>
</feature>
<sequence>MSNDDGDTAPDASVTTDQVPAEVATSTPEVAEQGKPEQGPEQAETKQAAASTSAESESKADSAVSKPTESKVSPGSKSSESAELPEPATKVLLPEPETKAHTNVDTDNPATNAPLAGDTRSRTDDIPSDDTDTKPKRKAPPTGLQLQDVPAPEARSVEIDLDRASHVRSRTSTLSQPFTPSMHHAPESPTTSLIGTLRSQLEMYVQQTEQLNAKLVAAVSKHADLEDQVFELQTDKDHLTRNNNELAHAKAQWEISMNTGLLVERSQIRDEMQRLAAGLVEEERKRGTAEEKRKQVEDEVDELSATLFDQANTMVATERMARVQAEQRLKETEDSLAVAEAAVRDMQTHMQSLTTVASVGPSVPHIPRRYLSSHPPYAEFRTLIAYLRAARPSSLTRKRSDVRELYPAPLVTSLVQQPFIARCIAEDYEATLRLEQAADLGWVSRRSVSSAILSGDLLIEPVGSAALGPPESLSCALCGRAVFGGGSAHKGLMKYFSTTNSGPTAHLGSNIYVFRVATQEDSKVYPLCKNGWCLERLRAACALWHFVRTGIVHPVWFGEDHDAAPVTPKRASTAAETDDGTPVRIDLSRTPPEADRLTVSPAPVPQRSVSTPVSGHIAITVENLASAEYRRPSQPPPSRRSGWGLGSFSLGSGGKSGGKSSGGWTSWGSKPSTPASPAEPYEQRAVSAGVLDAPISLEAEKTEPVVEKKGLIAEKKGEPAEKEPVSEPVAEKAEAISEDAPVDATVDEKAAPAANEKVAAPDTADAVAAKRPDSRTSHRSFTSTDHSFATPTGDNASLPDVNGETKEGVEVSDAAIPVTESPEPELKTEESDSPSEPPFAIPVTETPEPELKTEESDSPSEPPFAIPVTETPEPELKAEESDSPSQPPSKPGTPANGANASPTRPARAAGRNRPPPPLPKRSERRGLNTPTPPITPTAPTDPSKAVETTAETKDGETPEETKVEAPEQATEKAEKAETAEVDDTSLPDTAASAAAAAAMEPSTPTTATAKDAVTPTATASPRMPPPRHPLAIKRSPTASSRSTLDKSSMPNSAPALPLRKSVNERSVSTPSTATTASNATAHSPEHDADGRSFLSGEEWEARTWRQVVRFKEDMWRARVGVVDDDE</sequence>
<dbReference type="GO" id="GO:0006887">
    <property type="term" value="P:exocytosis"/>
    <property type="evidence" value="ECO:0007669"/>
    <property type="project" value="TreeGrafter"/>
</dbReference>
<feature type="coiled-coil region" evidence="2">
    <location>
        <begin position="208"/>
        <end position="349"/>
    </location>
</feature>
<reference evidence="5" key="2">
    <citation type="submission" date="2023-06" db="EMBL/GenBank/DDBJ databases">
        <authorList>
            <person name="Kobayashi Y."/>
            <person name="Kayamori A."/>
            <person name="Aoki K."/>
            <person name="Shiwa Y."/>
            <person name="Fujita N."/>
            <person name="Sugita T."/>
            <person name="Iwasaki W."/>
            <person name="Tanaka N."/>
            <person name="Takashima M."/>
        </authorList>
    </citation>
    <scope>NUCLEOTIDE SEQUENCE</scope>
    <source>
        <strain evidence="5">HIS016</strain>
    </source>
</reference>
<feature type="compositionally biased region" description="Polar residues" evidence="3">
    <location>
        <begin position="1036"/>
        <end position="1051"/>
    </location>
</feature>
<feature type="compositionally biased region" description="Basic and acidic residues" evidence="3">
    <location>
        <begin position="710"/>
        <end position="735"/>
    </location>
</feature>
<dbReference type="Proteomes" id="UP001222932">
    <property type="component" value="Unassembled WGS sequence"/>
</dbReference>
<feature type="region of interest" description="Disordered" evidence="3">
    <location>
        <begin position="627"/>
        <end position="685"/>
    </location>
</feature>
<feature type="region of interest" description="Disordered" evidence="3">
    <location>
        <begin position="1"/>
        <end position="190"/>
    </location>
</feature>
<dbReference type="GO" id="GO:0005085">
    <property type="term" value="F:guanyl-nucleotide exchange factor activity"/>
    <property type="evidence" value="ECO:0007669"/>
    <property type="project" value="InterPro"/>
</dbReference>
<gene>
    <name evidence="5" type="ORF">CspeluHIS016_0104490</name>
</gene>
<keyword evidence="6" id="KW-1185">Reference proteome</keyword>
<feature type="compositionally biased region" description="Basic and acidic residues" evidence="3">
    <location>
        <begin position="950"/>
        <end position="978"/>
    </location>
</feature>
<dbReference type="InterPro" id="IPR040351">
    <property type="entry name" value="RAB3IL/RAB3IP/Sec2"/>
</dbReference>
<dbReference type="PANTHER" id="PTHR14430:SF0">
    <property type="entry name" value="SEC2P DOMAIN-CONTAINING PROTEIN"/>
    <property type="match status" value="1"/>
</dbReference>
<organism evidence="5 6">
    <name type="scientific">Cutaneotrichosporon spelunceum</name>
    <dbReference type="NCBI Taxonomy" id="1672016"/>
    <lineage>
        <taxon>Eukaryota</taxon>
        <taxon>Fungi</taxon>
        <taxon>Dikarya</taxon>
        <taxon>Basidiomycota</taxon>
        <taxon>Agaricomycotina</taxon>
        <taxon>Tremellomycetes</taxon>
        <taxon>Trichosporonales</taxon>
        <taxon>Trichosporonaceae</taxon>
        <taxon>Cutaneotrichosporon</taxon>
    </lineage>
</organism>
<dbReference type="GO" id="GO:0051286">
    <property type="term" value="C:cell tip"/>
    <property type="evidence" value="ECO:0007669"/>
    <property type="project" value="TreeGrafter"/>
</dbReference>
<feature type="compositionally biased region" description="Gly residues" evidence="3">
    <location>
        <begin position="651"/>
        <end position="661"/>
    </location>
</feature>
<dbReference type="Gene3D" id="6.10.140.910">
    <property type="match status" value="1"/>
</dbReference>
<evidence type="ECO:0000256" key="1">
    <source>
        <dbReference type="ARBA" id="ARBA00023054"/>
    </source>
</evidence>
<name>A0AAD3TMX8_9TREE</name>
<dbReference type="Pfam" id="PF06428">
    <property type="entry name" value="Sec2p"/>
    <property type="match status" value="1"/>
</dbReference>
<feature type="compositionally biased region" description="Polar residues" evidence="3">
    <location>
        <begin position="170"/>
        <end position="179"/>
    </location>
</feature>
<feature type="region of interest" description="Disordered" evidence="3">
    <location>
        <begin position="710"/>
        <end position="1098"/>
    </location>
</feature>
<evidence type="ECO:0000313" key="6">
    <source>
        <dbReference type="Proteomes" id="UP001222932"/>
    </source>
</evidence>
<evidence type="ECO:0000259" key="4">
    <source>
        <dbReference type="Pfam" id="PF06428"/>
    </source>
</evidence>
<feature type="compositionally biased region" description="Low complexity" evidence="3">
    <location>
        <begin position="986"/>
        <end position="1009"/>
    </location>
</feature>
<dbReference type="AlphaFoldDB" id="A0AAD3TMX8"/>
<keyword evidence="1 2" id="KW-0175">Coiled coil</keyword>
<feature type="compositionally biased region" description="Low complexity" evidence="3">
    <location>
        <begin position="1066"/>
        <end position="1082"/>
    </location>
</feature>
<dbReference type="EMBL" id="BTCM01000001">
    <property type="protein sequence ID" value="GMK53863.1"/>
    <property type="molecule type" value="Genomic_DNA"/>
</dbReference>
<reference evidence="5" key="1">
    <citation type="journal article" date="2023" name="BMC Genomics">
        <title>Chromosome-level genome assemblies of Cutaneotrichosporon spp. (Trichosporonales, Basidiomycota) reveal imbalanced evolution between nucleotide sequences and chromosome synteny.</title>
        <authorList>
            <person name="Kobayashi Y."/>
            <person name="Kayamori A."/>
            <person name="Aoki K."/>
            <person name="Shiwa Y."/>
            <person name="Matsutani M."/>
            <person name="Fujita N."/>
            <person name="Sugita T."/>
            <person name="Iwasaki W."/>
            <person name="Tanaka N."/>
            <person name="Takashima M."/>
        </authorList>
    </citation>
    <scope>NUCLEOTIDE SEQUENCE</scope>
    <source>
        <strain evidence="5">HIS016</strain>
    </source>
</reference>
<feature type="compositionally biased region" description="Low complexity" evidence="3">
    <location>
        <begin position="639"/>
        <end position="650"/>
    </location>
</feature>
<evidence type="ECO:0000313" key="5">
    <source>
        <dbReference type="EMBL" id="GMK53863.1"/>
    </source>
</evidence>
<protein>
    <recommendedName>
        <fullName evidence="4">GDP/GTP exchange factor Sec2 N-terminal domain-containing protein</fullName>
    </recommendedName>
</protein>
<feature type="domain" description="GDP/GTP exchange factor Sec2 N-terminal" evidence="4">
    <location>
        <begin position="223"/>
        <end position="356"/>
    </location>
</feature>
<dbReference type="SUPFAM" id="SSF144284">
    <property type="entry name" value="Sec2 N-terminal region"/>
    <property type="match status" value="1"/>
</dbReference>
<proteinExistence type="predicted"/>
<accession>A0AAD3TMX8</accession>
<feature type="region of interest" description="Disordered" evidence="3">
    <location>
        <begin position="567"/>
        <end position="615"/>
    </location>
</feature>
<evidence type="ECO:0000256" key="3">
    <source>
        <dbReference type="SAM" id="MobiDB-lite"/>
    </source>
</evidence>
<feature type="compositionally biased region" description="Polar residues" evidence="3">
    <location>
        <begin position="779"/>
        <end position="795"/>
    </location>
</feature>
<feature type="compositionally biased region" description="Low complexity" evidence="3">
    <location>
        <begin position="751"/>
        <end position="767"/>
    </location>
</feature>
<dbReference type="GO" id="GO:0070319">
    <property type="term" value="C:Golgi to plasma membrane transport vesicle"/>
    <property type="evidence" value="ECO:0007669"/>
    <property type="project" value="TreeGrafter"/>
</dbReference>
<feature type="compositionally biased region" description="Low complexity" evidence="3">
    <location>
        <begin position="902"/>
        <end position="912"/>
    </location>
</feature>
<feature type="compositionally biased region" description="Polar residues" evidence="3">
    <location>
        <begin position="13"/>
        <end position="28"/>
    </location>
</feature>
<evidence type="ECO:0000256" key="2">
    <source>
        <dbReference type="SAM" id="Coils"/>
    </source>
</evidence>
<dbReference type="InterPro" id="IPR009449">
    <property type="entry name" value="Sec2_N"/>
</dbReference>
<dbReference type="PANTHER" id="PTHR14430">
    <property type="entry name" value="RABIN3-RELATED"/>
    <property type="match status" value="1"/>
</dbReference>